<evidence type="ECO:0000313" key="2">
    <source>
        <dbReference type="EMBL" id="MEQ0558037.1"/>
    </source>
</evidence>
<evidence type="ECO:0000313" key="3">
    <source>
        <dbReference type="Proteomes" id="UP001440984"/>
    </source>
</evidence>
<comment type="caution">
    <text evidence="2">The sequence shown here is derived from an EMBL/GenBank/DDBJ whole genome shotgun (WGS) entry which is preliminary data.</text>
</comment>
<reference evidence="2 3" key="1">
    <citation type="submission" date="2024-05" db="EMBL/GenBank/DDBJ databases">
        <authorList>
            <person name="Zhao H."/>
            <person name="Xu Y."/>
            <person name="Lin S."/>
            <person name="Spain J.C."/>
            <person name="Zhou N.-Y."/>
        </authorList>
    </citation>
    <scope>NUCLEOTIDE SEQUENCE [LARGE SCALE GENOMIC DNA]</scope>
    <source>
        <strain evidence="2 3">NEAU-NG30</strain>
    </source>
</reference>
<accession>A0ABV0L9M2</accession>
<evidence type="ECO:0000256" key="1">
    <source>
        <dbReference type="SAM" id="MobiDB-lite"/>
    </source>
</evidence>
<name>A0ABV0L9M2_9PSEU</name>
<gene>
    <name evidence="2" type="ORF">ABJI51_03055</name>
</gene>
<organism evidence="2 3">
    <name type="scientific">Amycolatopsis melonis</name>
    <dbReference type="NCBI Taxonomy" id="3156488"/>
    <lineage>
        <taxon>Bacteria</taxon>
        <taxon>Bacillati</taxon>
        <taxon>Actinomycetota</taxon>
        <taxon>Actinomycetes</taxon>
        <taxon>Pseudonocardiales</taxon>
        <taxon>Pseudonocardiaceae</taxon>
        <taxon>Amycolatopsis</taxon>
    </lineage>
</organism>
<protein>
    <submittedName>
        <fullName evidence="2">Uncharacterized protein</fullName>
    </submittedName>
</protein>
<dbReference type="Proteomes" id="UP001440984">
    <property type="component" value="Unassembled WGS sequence"/>
</dbReference>
<dbReference type="RefSeq" id="WP_348947364.1">
    <property type="nucleotide sequence ID" value="NZ_JBDZYD010000001.1"/>
</dbReference>
<proteinExistence type="predicted"/>
<feature type="region of interest" description="Disordered" evidence="1">
    <location>
        <begin position="1"/>
        <end position="46"/>
    </location>
</feature>
<keyword evidence="3" id="KW-1185">Reference proteome</keyword>
<dbReference type="EMBL" id="JBDZYD010000001">
    <property type="protein sequence ID" value="MEQ0558037.1"/>
    <property type="molecule type" value="Genomic_DNA"/>
</dbReference>
<sequence>MQQLGGRHAVRGGRAVARRGSGLVEPVPEDVRGGSPGIGEGGDAHVDGVELRGAGQRQDGFGNFERFERAGGAGEMGGCGGFGNSHWTASISVG</sequence>